<feature type="transmembrane region" description="Helical" evidence="1">
    <location>
        <begin position="6"/>
        <end position="23"/>
    </location>
</feature>
<sequence>MLKGKNYHIVIGILLLGAVFYFFSSARETKIANYPSSGTDIIAFGDSLIVGAGATYGNDFVSLLSKKIGQEIINSGASGDTTDDGLARLNELDRYRPRVVLVLFGGNDHLKKVPMEKTFENLGKIIQNIQSRGAIVMLLGVKGNLLGDKFEPEFKKIHKKYATAYVPDVLDGLFGNDKFMADAIHPNDAGNAIIAERIYPILAPLLK</sequence>
<feature type="domain" description="SGNH hydrolase-type esterase" evidence="2">
    <location>
        <begin position="43"/>
        <end position="193"/>
    </location>
</feature>
<evidence type="ECO:0000313" key="4">
    <source>
        <dbReference type="Proteomes" id="UP000034036"/>
    </source>
</evidence>
<gene>
    <name evidence="3" type="ORF">UV11_C0002G0012</name>
</gene>
<organism evidence="3 4">
    <name type="scientific">Candidatus Giovannonibacteria bacterium GW2011_GWF2_42_19</name>
    <dbReference type="NCBI Taxonomy" id="1618659"/>
    <lineage>
        <taxon>Bacteria</taxon>
        <taxon>Candidatus Giovannoniibacteriota</taxon>
    </lineage>
</organism>
<dbReference type="Gene3D" id="3.40.50.1110">
    <property type="entry name" value="SGNH hydrolase"/>
    <property type="match status" value="1"/>
</dbReference>
<dbReference type="PANTHER" id="PTHR30383">
    <property type="entry name" value="THIOESTERASE 1/PROTEASE 1/LYSOPHOSPHOLIPASE L1"/>
    <property type="match status" value="1"/>
</dbReference>
<reference evidence="3 4" key="1">
    <citation type="journal article" date="2015" name="Nature">
        <title>rRNA introns, odd ribosomes, and small enigmatic genomes across a large radiation of phyla.</title>
        <authorList>
            <person name="Brown C.T."/>
            <person name="Hug L.A."/>
            <person name="Thomas B.C."/>
            <person name="Sharon I."/>
            <person name="Castelle C.J."/>
            <person name="Singh A."/>
            <person name="Wilkins M.J."/>
            <person name="Williams K.H."/>
            <person name="Banfield J.F."/>
        </authorList>
    </citation>
    <scope>NUCLEOTIDE SEQUENCE [LARGE SCALE GENOMIC DNA]</scope>
</reference>
<dbReference type="InterPro" id="IPR051532">
    <property type="entry name" value="Ester_Hydrolysis_Enzymes"/>
</dbReference>
<accession>A0A0G0ZJK5</accession>
<proteinExistence type="predicted"/>
<dbReference type="Proteomes" id="UP000034036">
    <property type="component" value="Unassembled WGS sequence"/>
</dbReference>
<dbReference type="PANTHER" id="PTHR30383:SF5">
    <property type="entry name" value="SGNH HYDROLASE-TYPE ESTERASE DOMAIN-CONTAINING PROTEIN"/>
    <property type="match status" value="1"/>
</dbReference>
<dbReference type="InterPro" id="IPR036514">
    <property type="entry name" value="SGNH_hydro_sf"/>
</dbReference>
<evidence type="ECO:0000313" key="3">
    <source>
        <dbReference type="EMBL" id="KKS48859.1"/>
    </source>
</evidence>
<dbReference type="PATRIC" id="fig|1618659.3.peg.100"/>
<dbReference type="SUPFAM" id="SSF52266">
    <property type="entry name" value="SGNH hydrolase"/>
    <property type="match status" value="1"/>
</dbReference>
<name>A0A0G0ZJK5_9BACT</name>
<evidence type="ECO:0000259" key="2">
    <source>
        <dbReference type="Pfam" id="PF13472"/>
    </source>
</evidence>
<keyword evidence="1" id="KW-0812">Transmembrane</keyword>
<keyword evidence="1" id="KW-0472">Membrane</keyword>
<evidence type="ECO:0000256" key="1">
    <source>
        <dbReference type="SAM" id="Phobius"/>
    </source>
</evidence>
<dbReference type="AlphaFoldDB" id="A0A0G0ZJK5"/>
<comment type="caution">
    <text evidence="3">The sequence shown here is derived from an EMBL/GenBank/DDBJ whole genome shotgun (WGS) entry which is preliminary data.</text>
</comment>
<keyword evidence="1" id="KW-1133">Transmembrane helix</keyword>
<dbReference type="GO" id="GO:0004622">
    <property type="term" value="F:phosphatidylcholine lysophospholipase activity"/>
    <property type="evidence" value="ECO:0007669"/>
    <property type="project" value="TreeGrafter"/>
</dbReference>
<dbReference type="EMBL" id="LCDF01000002">
    <property type="protein sequence ID" value="KKS48859.1"/>
    <property type="molecule type" value="Genomic_DNA"/>
</dbReference>
<dbReference type="STRING" id="1618659.UV11_C0002G0012"/>
<dbReference type="Pfam" id="PF13472">
    <property type="entry name" value="Lipase_GDSL_2"/>
    <property type="match status" value="1"/>
</dbReference>
<dbReference type="InterPro" id="IPR013830">
    <property type="entry name" value="SGNH_hydro"/>
</dbReference>
<protein>
    <submittedName>
        <fullName evidence="3">Lipolytic protein family</fullName>
    </submittedName>
</protein>